<comment type="caution">
    <text evidence="1">The sequence shown here is derived from an EMBL/GenBank/DDBJ whole genome shotgun (WGS) entry which is preliminary data.</text>
</comment>
<keyword evidence="2" id="KW-1185">Reference proteome</keyword>
<proteinExistence type="predicted"/>
<dbReference type="EMBL" id="JABWDY010042125">
    <property type="protein sequence ID" value="KAF5176881.1"/>
    <property type="molecule type" value="Genomic_DNA"/>
</dbReference>
<dbReference type="AlphaFoldDB" id="A0A7J6UWK5"/>
<accession>A0A7J6UWK5</accession>
<feature type="non-terminal residue" evidence="1">
    <location>
        <position position="104"/>
    </location>
</feature>
<evidence type="ECO:0000313" key="2">
    <source>
        <dbReference type="Proteomes" id="UP000554482"/>
    </source>
</evidence>
<reference evidence="1 2" key="1">
    <citation type="submission" date="2020-06" db="EMBL/GenBank/DDBJ databases">
        <title>Transcriptomic and genomic resources for Thalictrum thalictroides and T. hernandezii: Facilitating candidate gene discovery in an emerging model plant lineage.</title>
        <authorList>
            <person name="Arias T."/>
            <person name="Riano-Pachon D.M."/>
            <person name="Di Stilio V.S."/>
        </authorList>
    </citation>
    <scope>NUCLEOTIDE SEQUENCE [LARGE SCALE GENOMIC DNA]</scope>
    <source>
        <strain evidence="2">cv. WT478/WT964</strain>
        <tissue evidence="1">Leaves</tissue>
    </source>
</reference>
<gene>
    <name evidence="1" type="ORF">FRX31_033537</name>
</gene>
<evidence type="ECO:0000313" key="1">
    <source>
        <dbReference type="EMBL" id="KAF5176881.1"/>
    </source>
</evidence>
<protein>
    <submittedName>
        <fullName evidence="1">Uncharacterized protein</fullName>
    </submittedName>
</protein>
<dbReference type="Proteomes" id="UP000554482">
    <property type="component" value="Unassembled WGS sequence"/>
</dbReference>
<organism evidence="1 2">
    <name type="scientific">Thalictrum thalictroides</name>
    <name type="common">Rue-anemone</name>
    <name type="synonym">Anemone thalictroides</name>
    <dbReference type="NCBI Taxonomy" id="46969"/>
    <lineage>
        <taxon>Eukaryota</taxon>
        <taxon>Viridiplantae</taxon>
        <taxon>Streptophyta</taxon>
        <taxon>Embryophyta</taxon>
        <taxon>Tracheophyta</taxon>
        <taxon>Spermatophyta</taxon>
        <taxon>Magnoliopsida</taxon>
        <taxon>Ranunculales</taxon>
        <taxon>Ranunculaceae</taxon>
        <taxon>Thalictroideae</taxon>
        <taxon>Thalictrum</taxon>
    </lineage>
</organism>
<sequence>MVDESWNETLGAKHNPILNLSLKLKRLKVAIKRWNKHDFGYIGTRITEETEISEQLQVLSENDLDNTALVDKMEEQESKVENLLNLECSLLKQKAGVKWDHEGE</sequence>
<name>A0A7J6UWK5_THATH</name>
<dbReference type="OrthoDB" id="1749972at2759"/>